<gene>
    <name evidence="2" type="ORF">QBE51_08305</name>
</gene>
<dbReference type="EMBL" id="CP121687">
    <property type="protein sequence ID" value="WZL68829.1"/>
    <property type="molecule type" value="Genomic_DNA"/>
</dbReference>
<proteinExistence type="predicted"/>
<sequence>MNIWQILLIILAVLVALGVVLYFLGKKMQAKMDQQQSLINQHKMVASILVIDKKKTKITNSNLPKTVIDQFPKWYHFRKLPLVKAKIGPQITTFICDEKVFKNLPTKKVVKVEVAGLYIVSIKSIKK</sequence>
<evidence type="ECO:0000313" key="3">
    <source>
        <dbReference type="Proteomes" id="UP001486565"/>
    </source>
</evidence>
<keyword evidence="3" id="KW-1185">Reference proteome</keyword>
<reference evidence="2 3" key="1">
    <citation type="submission" date="2023-03" db="EMBL/GenBank/DDBJ databases">
        <title>Novel Species.</title>
        <authorList>
            <person name="Ma S."/>
        </authorList>
    </citation>
    <scope>NUCLEOTIDE SEQUENCE [LARGE SCALE GENOMIC DNA]</scope>
    <source>
        <strain evidence="2 3">LIND6LT2</strain>
    </source>
</reference>
<dbReference type="RefSeq" id="WP_341875835.1">
    <property type="nucleotide sequence ID" value="NZ_CP121687.1"/>
</dbReference>
<evidence type="ECO:0000313" key="2">
    <source>
        <dbReference type="EMBL" id="WZL68829.1"/>
    </source>
</evidence>
<dbReference type="Proteomes" id="UP001486565">
    <property type="component" value="Chromosome"/>
</dbReference>
<keyword evidence="1" id="KW-1133">Transmembrane helix</keyword>
<keyword evidence="1" id="KW-0472">Membrane</keyword>
<keyword evidence="1" id="KW-0812">Transmembrane</keyword>
<accession>A0ABZ2Y2I9</accession>
<feature type="transmembrane region" description="Helical" evidence="1">
    <location>
        <begin position="6"/>
        <end position="25"/>
    </location>
</feature>
<evidence type="ECO:0000256" key="1">
    <source>
        <dbReference type="SAM" id="Phobius"/>
    </source>
</evidence>
<organism evidence="2 3">
    <name type="scientific">Defluviitalea saccharophila</name>
    <dbReference type="NCBI Taxonomy" id="879970"/>
    <lineage>
        <taxon>Bacteria</taxon>
        <taxon>Bacillati</taxon>
        <taxon>Bacillota</taxon>
        <taxon>Clostridia</taxon>
        <taxon>Lachnospirales</taxon>
        <taxon>Defluviitaleaceae</taxon>
        <taxon>Defluviitalea</taxon>
    </lineage>
</organism>
<name>A0ABZ2Y2I9_9FIRM</name>
<evidence type="ECO:0008006" key="4">
    <source>
        <dbReference type="Google" id="ProtNLM"/>
    </source>
</evidence>
<protein>
    <recommendedName>
        <fullName evidence="4">DUF2500 family protein</fullName>
    </recommendedName>
</protein>